<name>A0A6J7DKP4_9ZZZZ</name>
<organism evidence="3">
    <name type="scientific">freshwater metagenome</name>
    <dbReference type="NCBI Taxonomy" id="449393"/>
    <lineage>
        <taxon>unclassified sequences</taxon>
        <taxon>metagenomes</taxon>
        <taxon>ecological metagenomes</taxon>
    </lineage>
</organism>
<dbReference type="EMBL" id="CAFBLU010000007">
    <property type="protein sequence ID" value="CAB4868889.1"/>
    <property type="molecule type" value="Genomic_DNA"/>
</dbReference>
<proteinExistence type="predicted"/>
<evidence type="ECO:0000259" key="2">
    <source>
        <dbReference type="Pfam" id="PF12849"/>
    </source>
</evidence>
<dbReference type="PANTHER" id="PTHR30570:SF1">
    <property type="entry name" value="PHOSPHATE-BINDING PROTEIN PSTS"/>
    <property type="match status" value="1"/>
</dbReference>
<sequence length="271" mass="27733">MSRSRITLAAVAAVAAMVVAPAAASAKPIITLSGSTSVAPLTSKLFPAFLASSLGKGKVSFKQYQGGSDVGISDVSAGRVTIGNSSRDLKSSDSGGLTWNKIARDALCVAVNKSNGASNLTTAQVQAIFSGSTRSWSDIPGSGKTGSINLYVRTAASGTQDAFLKLFMGSSTVSNSAAQKASNGLIQSSVKSDPNGIGYVSFDFVGGIKPLQYQGVACTLTNAKSGAYSAVRNFWMVTRGAPTGITSTFIRWVQTSTAAKKIVAAGWVPLV</sequence>
<dbReference type="SUPFAM" id="SSF53850">
    <property type="entry name" value="Periplasmic binding protein-like II"/>
    <property type="match status" value="1"/>
</dbReference>
<dbReference type="InterPro" id="IPR050811">
    <property type="entry name" value="Phosphate_ABC_transporter"/>
</dbReference>
<evidence type="ECO:0000256" key="1">
    <source>
        <dbReference type="ARBA" id="ARBA00022729"/>
    </source>
</evidence>
<protein>
    <submittedName>
        <fullName evidence="3">Unannotated protein</fullName>
    </submittedName>
</protein>
<dbReference type="CDD" id="cd13653">
    <property type="entry name" value="PBP2_phosphate_like_1"/>
    <property type="match status" value="1"/>
</dbReference>
<dbReference type="AlphaFoldDB" id="A0A6J7DKP4"/>
<dbReference type="PANTHER" id="PTHR30570">
    <property type="entry name" value="PERIPLASMIC PHOSPHATE BINDING COMPONENT OF PHOSPHATE ABC TRANSPORTER"/>
    <property type="match status" value="1"/>
</dbReference>
<gene>
    <name evidence="3" type="ORF">UFOPK3444_00610</name>
</gene>
<dbReference type="Gene3D" id="3.40.190.10">
    <property type="entry name" value="Periplasmic binding protein-like II"/>
    <property type="match status" value="2"/>
</dbReference>
<dbReference type="InterPro" id="IPR024370">
    <property type="entry name" value="PBP_domain"/>
</dbReference>
<evidence type="ECO:0000313" key="3">
    <source>
        <dbReference type="EMBL" id="CAB4868889.1"/>
    </source>
</evidence>
<reference evidence="3" key="1">
    <citation type="submission" date="2020-05" db="EMBL/GenBank/DDBJ databases">
        <authorList>
            <person name="Chiriac C."/>
            <person name="Salcher M."/>
            <person name="Ghai R."/>
            <person name="Kavagutti S V."/>
        </authorList>
    </citation>
    <scope>NUCLEOTIDE SEQUENCE</scope>
</reference>
<dbReference type="Pfam" id="PF12849">
    <property type="entry name" value="PBP_like_2"/>
    <property type="match status" value="1"/>
</dbReference>
<keyword evidence="1" id="KW-0732">Signal</keyword>
<accession>A0A6J7DKP4</accession>
<feature type="domain" description="PBP" evidence="2">
    <location>
        <begin position="22"/>
        <end position="254"/>
    </location>
</feature>